<accession>A0A916NIK8</accession>
<dbReference type="PANTHER" id="PTHR47505">
    <property type="entry name" value="DNA UTILIZATION PROTEIN YHGH"/>
    <property type="match status" value="1"/>
</dbReference>
<dbReference type="RefSeq" id="WP_218116451.1">
    <property type="nucleotide sequence ID" value="NZ_CAJVAP010000048.1"/>
</dbReference>
<keyword evidence="3" id="KW-1185">Reference proteome</keyword>
<gene>
    <name evidence="2" type="ORF">LEUCIP111803_02539</name>
</gene>
<organism evidence="2 3">
    <name type="scientific">Leucobacter soli</name>
    <dbReference type="NCBI Taxonomy" id="2812850"/>
    <lineage>
        <taxon>Bacteria</taxon>
        <taxon>Bacillati</taxon>
        <taxon>Actinomycetota</taxon>
        <taxon>Actinomycetes</taxon>
        <taxon>Micrococcales</taxon>
        <taxon>Microbacteriaceae</taxon>
        <taxon>Leucobacter</taxon>
    </lineage>
</organism>
<proteinExistence type="predicted"/>
<dbReference type="Proteomes" id="UP000693892">
    <property type="component" value="Unassembled WGS sequence"/>
</dbReference>
<sequence>MGERTESSACAGVRARLGGSFDEVRYGLLALIWPTQCAVCGAPDRDCCADCLAELRSGAGEARWVRTAAGSTVCVAGPYNGPPRALLLALKHGGRTGFAPHLGARLRAPLRAALSLARGPDPPIVVTAPSRAARVRERGYRHVELLVRSALAEPLLLPNALRALPGRRAQVGLDPGARLRNAELVEVRRRMRGALRGREVVLVDDVVTTGATVAATSRALRAVGAVVIGAAALCVVERGDGRTLGAVGKTAQDAAEE</sequence>
<name>A0A916NIK8_9MICO</name>
<dbReference type="Pfam" id="PF00156">
    <property type="entry name" value="Pribosyltran"/>
    <property type="match status" value="1"/>
</dbReference>
<dbReference type="AlphaFoldDB" id="A0A916NIK8"/>
<evidence type="ECO:0000313" key="2">
    <source>
        <dbReference type="EMBL" id="CAG7622617.1"/>
    </source>
</evidence>
<dbReference type="InterPro" id="IPR000836">
    <property type="entry name" value="PRTase_dom"/>
</dbReference>
<protein>
    <recommendedName>
        <fullName evidence="1">Phosphoribosyltransferase domain-containing protein</fullName>
    </recommendedName>
</protein>
<dbReference type="EMBL" id="CAJVAP010000048">
    <property type="protein sequence ID" value="CAG7622617.1"/>
    <property type="molecule type" value="Genomic_DNA"/>
</dbReference>
<evidence type="ECO:0000259" key="1">
    <source>
        <dbReference type="Pfam" id="PF00156"/>
    </source>
</evidence>
<evidence type="ECO:0000313" key="3">
    <source>
        <dbReference type="Proteomes" id="UP000693892"/>
    </source>
</evidence>
<feature type="domain" description="Phosphoribosyltransferase" evidence="1">
    <location>
        <begin position="190"/>
        <end position="238"/>
    </location>
</feature>
<comment type="caution">
    <text evidence="2">The sequence shown here is derived from an EMBL/GenBank/DDBJ whole genome shotgun (WGS) entry which is preliminary data.</text>
</comment>
<dbReference type="InterPro" id="IPR051910">
    <property type="entry name" value="ComF/GntX_DNA_util-trans"/>
</dbReference>
<dbReference type="PANTHER" id="PTHR47505:SF1">
    <property type="entry name" value="DNA UTILIZATION PROTEIN YHGH"/>
    <property type="match status" value="1"/>
</dbReference>
<reference evidence="2" key="1">
    <citation type="submission" date="2021-06" db="EMBL/GenBank/DDBJ databases">
        <authorList>
            <person name="Criscuolo A."/>
        </authorList>
    </citation>
    <scope>NUCLEOTIDE SEQUENCE</scope>
    <source>
        <strain evidence="2">CIP111803</strain>
    </source>
</reference>